<keyword evidence="2" id="KW-1185">Reference proteome</keyword>
<proteinExistence type="predicted"/>
<dbReference type="Proteomes" id="UP000001595">
    <property type="component" value="Chromosome 14"/>
</dbReference>
<evidence type="ECO:0000313" key="2">
    <source>
        <dbReference type="Proteomes" id="UP000001595"/>
    </source>
</evidence>
<name>A0A8I5TR63_PONAB</name>
<dbReference type="GeneTree" id="ENSGT00910000147451"/>
<evidence type="ECO:0000313" key="1">
    <source>
        <dbReference type="Ensembl" id="ENSPPYP00000029114.1"/>
    </source>
</evidence>
<reference evidence="1 2" key="1">
    <citation type="submission" date="2008-02" db="EMBL/GenBank/DDBJ databases">
        <title>A 6x draft sequence assembly of the Pongo pygmaeus abelii genome.</title>
        <authorList>
            <person name="Wilson R.K."/>
            <person name="Mardis E."/>
        </authorList>
    </citation>
    <scope>NUCLEOTIDE SEQUENCE [LARGE SCALE GENOMIC DNA]</scope>
</reference>
<protein>
    <submittedName>
        <fullName evidence="1">Uncharacterized protein</fullName>
    </submittedName>
</protein>
<dbReference type="AlphaFoldDB" id="A0A8I5TR63"/>
<dbReference type="OMA" id="AYQMKTA"/>
<accession>A0A8I5TR63</accession>
<reference evidence="1" key="2">
    <citation type="submission" date="2025-08" db="UniProtKB">
        <authorList>
            <consortium name="Ensembl"/>
        </authorList>
    </citation>
    <scope>IDENTIFICATION</scope>
</reference>
<sequence>MIPSGYLCLNRATTSGSSRWIPSSWFPRVILKQGKRRGKPEILELEGLILLKNAYQMKTAYHHIKYIAILTLSIMFMI</sequence>
<organism evidence="1 2">
    <name type="scientific">Pongo abelii</name>
    <name type="common">Sumatran orangutan</name>
    <name type="synonym">Pongo pygmaeus abelii</name>
    <dbReference type="NCBI Taxonomy" id="9601"/>
    <lineage>
        <taxon>Eukaryota</taxon>
        <taxon>Metazoa</taxon>
        <taxon>Chordata</taxon>
        <taxon>Craniata</taxon>
        <taxon>Vertebrata</taxon>
        <taxon>Euteleostomi</taxon>
        <taxon>Mammalia</taxon>
        <taxon>Eutheria</taxon>
        <taxon>Euarchontoglires</taxon>
        <taxon>Primates</taxon>
        <taxon>Haplorrhini</taxon>
        <taxon>Catarrhini</taxon>
        <taxon>Hominidae</taxon>
        <taxon>Pongo</taxon>
    </lineage>
</organism>
<reference evidence="1" key="3">
    <citation type="submission" date="2025-09" db="UniProtKB">
        <authorList>
            <consortium name="Ensembl"/>
        </authorList>
    </citation>
    <scope>IDENTIFICATION</scope>
</reference>
<dbReference type="Ensembl" id="ENSPPYT00000059549.1">
    <property type="protein sequence ID" value="ENSPPYP00000029114.1"/>
    <property type="gene ID" value="ENSPPYG00000030209.1"/>
</dbReference>